<dbReference type="InterPro" id="IPR000715">
    <property type="entry name" value="Glycosyl_transferase_4"/>
</dbReference>
<dbReference type="Proteomes" id="UP001304461">
    <property type="component" value="Unassembled WGS sequence"/>
</dbReference>
<feature type="transmembrane region" description="Helical" evidence="7">
    <location>
        <begin position="69"/>
        <end position="86"/>
    </location>
</feature>
<feature type="transmembrane region" description="Helical" evidence="7">
    <location>
        <begin position="98"/>
        <end position="120"/>
    </location>
</feature>
<protein>
    <submittedName>
        <fullName evidence="8">Glycosyltransferase family 4 protein</fullName>
    </submittedName>
</protein>
<proteinExistence type="predicted"/>
<evidence type="ECO:0000256" key="6">
    <source>
        <dbReference type="ARBA" id="ARBA00023136"/>
    </source>
</evidence>
<gene>
    <name evidence="8" type="ORF">VB738_10145</name>
</gene>
<sequence>MNVLHGPAFLLLGAGLGALLLLRLLPLLRHRLVDQPNARSSHQRPTPRGGGVAFVVVGSALAPLAGEGWPAWVPLICLPLALVGLLDDRFNLPAAWRYGVQIATALALVAITPLALPWWLVPPAVFAATAVINFVNFSDGLDGLVAGCAAVLLVVAALAMPPDGGHALLPLIGALLSFLAWNWSPARVFMGDVGSTFLGAVIAGMVLQQATPALALGLLLAGFPLLGDACLCVLRRLAAGQPIFQAHRLHLYQRLHQAGWPHARVALLYIGATTLLGAALLLGGLPLELGLLLLELAVGLWLDRHQAVPFSP</sequence>
<organism evidence="8 9">
    <name type="scientific">Cyanobium gracile UHCC 0139</name>
    <dbReference type="NCBI Taxonomy" id="3110308"/>
    <lineage>
        <taxon>Bacteria</taxon>
        <taxon>Bacillati</taxon>
        <taxon>Cyanobacteriota</taxon>
        <taxon>Cyanophyceae</taxon>
        <taxon>Synechococcales</taxon>
        <taxon>Prochlorococcaceae</taxon>
        <taxon>Cyanobium</taxon>
    </lineage>
</organism>
<keyword evidence="9" id="KW-1185">Reference proteome</keyword>
<name>A0ABU5RV19_9CYAN</name>
<keyword evidence="4 7" id="KW-0812">Transmembrane</keyword>
<comment type="subcellular location">
    <subcellularLocation>
        <location evidence="1">Cell membrane</location>
        <topology evidence="1">Multi-pass membrane protein</topology>
    </subcellularLocation>
</comment>
<keyword evidence="3" id="KW-0808">Transferase</keyword>
<dbReference type="PANTHER" id="PTHR22926:SF3">
    <property type="entry name" value="UNDECAPRENYL-PHOSPHATE ALPHA-N-ACETYLGLUCOSAMINYL 1-PHOSPHATE TRANSFERASE"/>
    <property type="match status" value="1"/>
</dbReference>
<feature type="transmembrane region" description="Helical" evidence="7">
    <location>
        <begin position="6"/>
        <end position="25"/>
    </location>
</feature>
<evidence type="ECO:0000313" key="9">
    <source>
        <dbReference type="Proteomes" id="UP001304461"/>
    </source>
</evidence>
<accession>A0ABU5RV19</accession>
<feature type="transmembrane region" description="Helical" evidence="7">
    <location>
        <begin position="140"/>
        <end position="160"/>
    </location>
</feature>
<dbReference type="PROSITE" id="PS01348">
    <property type="entry name" value="MRAY_2"/>
    <property type="match status" value="1"/>
</dbReference>
<comment type="caution">
    <text evidence="8">The sequence shown here is derived from an EMBL/GenBank/DDBJ whole genome shotgun (WGS) entry which is preliminary data.</text>
</comment>
<reference evidence="8 9" key="1">
    <citation type="submission" date="2023-12" db="EMBL/GenBank/DDBJ databases">
        <title>Baltic Sea Cyanobacteria.</title>
        <authorList>
            <person name="Delbaje E."/>
            <person name="Fewer D.P."/>
            <person name="Shishido T.K."/>
        </authorList>
    </citation>
    <scope>NUCLEOTIDE SEQUENCE [LARGE SCALE GENOMIC DNA]</scope>
    <source>
        <strain evidence="8 9">UHCC 0139</strain>
    </source>
</reference>
<evidence type="ECO:0000256" key="2">
    <source>
        <dbReference type="ARBA" id="ARBA00022475"/>
    </source>
</evidence>
<evidence type="ECO:0000256" key="1">
    <source>
        <dbReference type="ARBA" id="ARBA00004651"/>
    </source>
</evidence>
<feature type="transmembrane region" description="Helical" evidence="7">
    <location>
        <begin position="167"/>
        <end position="184"/>
    </location>
</feature>
<dbReference type="Pfam" id="PF00953">
    <property type="entry name" value="Glycos_transf_4"/>
    <property type="match status" value="1"/>
</dbReference>
<dbReference type="EMBL" id="JAYGHX010000005">
    <property type="protein sequence ID" value="MEA5391616.1"/>
    <property type="molecule type" value="Genomic_DNA"/>
</dbReference>
<keyword evidence="5 7" id="KW-1133">Transmembrane helix</keyword>
<dbReference type="PANTHER" id="PTHR22926">
    <property type="entry name" value="PHOSPHO-N-ACETYLMURAMOYL-PENTAPEPTIDE-TRANSFERASE"/>
    <property type="match status" value="1"/>
</dbReference>
<keyword evidence="6 7" id="KW-0472">Membrane</keyword>
<evidence type="ECO:0000256" key="7">
    <source>
        <dbReference type="SAM" id="Phobius"/>
    </source>
</evidence>
<evidence type="ECO:0000256" key="5">
    <source>
        <dbReference type="ARBA" id="ARBA00022989"/>
    </source>
</evidence>
<evidence type="ECO:0000256" key="3">
    <source>
        <dbReference type="ARBA" id="ARBA00022679"/>
    </source>
</evidence>
<feature type="transmembrane region" description="Helical" evidence="7">
    <location>
        <begin position="196"/>
        <end position="226"/>
    </location>
</feature>
<keyword evidence="2" id="KW-1003">Cell membrane</keyword>
<evidence type="ECO:0000313" key="8">
    <source>
        <dbReference type="EMBL" id="MEA5391616.1"/>
    </source>
</evidence>
<evidence type="ECO:0000256" key="4">
    <source>
        <dbReference type="ARBA" id="ARBA00022692"/>
    </source>
</evidence>
<feature type="transmembrane region" description="Helical" evidence="7">
    <location>
        <begin position="266"/>
        <end position="287"/>
    </location>
</feature>
<dbReference type="CDD" id="cd06854">
    <property type="entry name" value="GT_WbpL_WbcO_like"/>
    <property type="match status" value="1"/>
</dbReference>
<dbReference type="RefSeq" id="WP_323305632.1">
    <property type="nucleotide sequence ID" value="NZ_JAYGHX010000005.1"/>
</dbReference>
<feature type="transmembrane region" description="Helical" evidence="7">
    <location>
        <begin position="46"/>
        <end position="63"/>
    </location>
</feature>
<dbReference type="InterPro" id="IPR018480">
    <property type="entry name" value="PNAcMuramoyl-5peptid_Trfase_CS"/>
</dbReference>